<proteinExistence type="predicted"/>
<accession>A0ABP9K854</accession>
<feature type="transmembrane region" description="Helical" evidence="7">
    <location>
        <begin position="379"/>
        <end position="402"/>
    </location>
</feature>
<evidence type="ECO:0000259" key="8">
    <source>
        <dbReference type="PROSITE" id="PS50850"/>
    </source>
</evidence>
<feature type="transmembrane region" description="Helical" evidence="7">
    <location>
        <begin position="179"/>
        <end position="202"/>
    </location>
</feature>
<keyword evidence="2" id="KW-0813">Transport</keyword>
<evidence type="ECO:0000256" key="7">
    <source>
        <dbReference type="SAM" id="Phobius"/>
    </source>
</evidence>
<dbReference type="Proteomes" id="UP001500603">
    <property type="component" value="Unassembled WGS sequence"/>
</dbReference>
<evidence type="ECO:0000313" key="9">
    <source>
        <dbReference type="EMBL" id="GAA5051960.1"/>
    </source>
</evidence>
<keyword evidence="3" id="KW-1003">Cell membrane</keyword>
<evidence type="ECO:0000256" key="1">
    <source>
        <dbReference type="ARBA" id="ARBA00004651"/>
    </source>
</evidence>
<evidence type="ECO:0000256" key="4">
    <source>
        <dbReference type="ARBA" id="ARBA00022692"/>
    </source>
</evidence>
<feature type="transmembrane region" description="Helical" evidence="7">
    <location>
        <begin position="256"/>
        <end position="276"/>
    </location>
</feature>
<dbReference type="Gene3D" id="1.20.1250.20">
    <property type="entry name" value="MFS general substrate transporter like domains"/>
    <property type="match status" value="1"/>
</dbReference>
<feature type="domain" description="Major facilitator superfamily (MFS) profile" evidence="8">
    <location>
        <begin position="18"/>
        <end position="407"/>
    </location>
</feature>
<feature type="transmembrane region" description="Helical" evidence="7">
    <location>
        <begin position="347"/>
        <end position="367"/>
    </location>
</feature>
<feature type="transmembrane region" description="Helical" evidence="7">
    <location>
        <begin position="148"/>
        <end position="173"/>
    </location>
</feature>
<feature type="transmembrane region" description="Helical" evidence="7">
    <location>
        <begin position="54"/>
        <end position="77"/>
    </location>
</feature>
<feature type="transmembrane region" description="Helical" evidence="7">
    <location>
        <begin position="288"/>
        <end position="308"/>
    </location>
</feature>
<dbReference type="SUPFAM" id="SSF103473">
    <property type="entry name" value="MFS general substrate transporter"/>
    <property type="match status" value="1"/>
</dbReference>
<keyword evidence="4 7" id="KW-0812">Transmembrane</keyword>
<evidence type="ECO:0000256" key="6">
    <source>
        <dbReference type="ARBA" id="ARBA00023136"/>
    </source>
</evidence>
<dbReference type="InterPro" id="IPR020846">
    <property type="entry name" value="MFS_dom"/>
</dbReference>
<dbReference type="EMBL" id="BAABJM010000002">
    <property type="protein sequence ID" value="GAA5051960.1"/>
    <property type="molecule type" value="Genomic_DNA"/>
</dbReference>
<dbReference type="InterPro" id="IPR011701">
    <property type="entry name" value="MFS"/>
</dbReference>
<feature type="transmembrane region" description="Helical" evidence="7">
    <location>
        <begin position="314"/>
        <end position="335"/>
    </location>
</feature>
<feature type="transmembrane region" description="Helical" evidence="7">
    <location>
        <begin position="89"/>
        <end position="108"/>
    </location>
</feature>
<gene>
    <name evidence="9" type="ORF">GCM10023318_23930</name>
</gene>
<evidence type="ECO:0000256" key="3">
    <source>
        <dbReference type="ARBA" id="ARBA00022475"/>
    </source>
</evidence>
<dbReference type="Pfam" id="PF07690">
    <property type="entry name" value="MFS_1"/>
    <property type="match status" value="1"/>
</dbReference>
<dbReference type="RefSeq" id="WP_345495345.1">
    <property type="nucleotide sequence ID" value="NZ_BAABJM010000002.1"/>
</dbReference>
<evidence type="ECO:0000313" key="10">
    <source>
        <dbReference type="Proteomes" id="UP001500603"/>
    </source>
</evidence>
<comment type="caution">
    <text evidence="9">The sequence shown here is derived from an EMBL/GenBank/DDBJ whole genome shotgun (WGS) entry which is preliminary data.</text>
</comment>
<comment type="subcellular location">
    <subcellularLocation>
        <location evidence="1">Cell membrane</location>
        <topology evidence="1">Multi-pass membrane protein</topology>
    </subcellularLocation>
</comment>
<dbReference type="InterPro" id="IPR036259">
    <property type="entry name" value="MFS_trans_sf"/>
</dbReference>
<name>A0ABP9K854_9NOCA</name>
<dbReference type="PROSITE" id="PS50850">
    <property type="entry name" value="MFS"/>
    <property type="match status" value="1"/>
</dbReference>
<evidence type="ECO:0000256" key="5">
    <source>
        <dbReference type="ARBA" id="ARBA00022989"/>
    </source>
</evidence>
<evidence type="ECO:0000256" key="2">
    <source>
        <dbReference type="ARBA" id="ARBA00022448"/>
    </source>
</evidence>
<dbReference type="PROSITE" id="PS00216">
    <property type="entry name" value="SUGAR_TRANSPORT_1"/>
    <property type="match status" value="1"/>
</dbReference>
<dbReference type="PANTHER" id="PTHR23517">
    <property type="entry name" value="RESISTANCE PROTEIN MDTM, PUTATIVE-RELATED-RELATED"/>
    <property type="match status" value="1"/>
</dbReference>
<protein>
    <submittedName>
        <fullName evidence="9">MFS transporter</fullName>
    </submittedName>
</protein>
<feature type="transmembrane region" description="Helical" evidence="7">
    <location>
        <begin position="223"/>
        <end position="250"/>
    </location>
</feature>
<dbReference type="InterPro" id="IPR050171">
    <property type="entry name" value="MFS_Transporters"/>
</dbReference>
<keyword evidence="5 7" id="KW-1133">Transmembrane helix</keyword>
<keyword evidence="10" id="KW-1185">Reference proteome</keyword>
<keyword evidence="6 7" id="KW-0472">Membrane</keyword>
<feature type="transmembrane region" description="Helical" evidence="7">
    <location>
        <begin position="114"/>
        <end position="136"/>
    </location>
</feature>
<dbReference type="InterPro" id="IPR005829">
    <property type="entry name" value="Sugar_transporter_CS"/>
</dbReference>
<sequence length="412" mass="42332">MAVARGTEPTRDHRPGRRLAPTPFAILTYTFTVVMLATTLPTPMYALYAQRLHFSVLTTTVIFATYAAGVIAALIGVGRWSDVLGRKPLLLAGIVISAASSLTFLTAGPVWQLLIGRALSGISAGIFAGAATAAVIEAAAPAHRAKAAIVATVANMGGLGLGPLIGGVFVQYLRWPLHLVFAVHVVLLLVAAIGVLVVPETAPKVEGGRLRPQALAVPAQVRSAFVPAAIVSFAGFAVLGLFTAVVPAFLEQILEVRSHAVAGLVVSLIFIGSVGAQLGTRGLRTSRALTLGGASLLVGILLILTALLTSSASFLVLGALVAGAGQGMSFSKAITSVSEAAPPDRRAEITSTLFVVAYLAISVPVVGEGMATRLWGLRTAGVVFAIVVGTVAAVATLASWWVGTRRSSDRPE</sequence>
<dbReference type="PANTHER" id="PTHR23517:SF13">
    <property type="entry name" value="MAJOR FACILITATOR SUPERFAMILY MFS_1"/>
    <property type="match status" value="1"/>
</dbReference>
<organism evidence="9 10">
    <name type="scientific">Nocardia callitridis</name>
    <dbReference type="NCBI Taxonomy" id="648753"/>
    <lineage>
        <taxon>Bacteria</taxon>
        <taxon>Bacillati</taxon>
        <taxon>Actinomycetota</taxon>
        <taxon>Actinomycetes</taxon>
        <taxon>Mycobacteriales</taxon>
        <taxon>Nocardiaceae</taxon>
        <taxon>Nocardia</taxon>
    </lineage>
</organism>
<reference evidence="10" key="1">
    <citation type="journal article" date="2019" name="Int. J. Syst. Evol. Microbiol.">
        <title>The Global Catalogue of Microorganisms (GCM) 10K type strain sequencing project: providing services to taxonomists for standard genome sequencing and annotation.</title>
        <authorList>
            <consortium name="The Broad Institute Genomics Platform"/>
            <consortium name="The Broad Institute Genome Sequencing Center for Infectious Disease"/>
            <person name="Wu L."/>
            <person name="Ma J."/>
        </authorList>
    </citation>
    <scope>NUCLEOTIDE SEQUENCE [LARGE SCALE GENOMIC DNA]</scope>
    <source>
        <strain evidence="10">JCM 18298</strain>
    </source>
</reference>
<feature type="transmembrane region" description="Helical" evidence="7">
    <location>
        <begin position="24"/>
        <end position="48"/>
    </location>
</feature>